<dbReference type="Proteomes" id="UP000054721">
    <property type="component" value="Unassembled WGS sequence"/>
</dbReference>
<dbReference type="AlphaFoldDB" id="A0A0V1KI42"/>
<accession>A0A0V1KI42</accession>
<name>A0A0V1KI42_9BILA</name>
<evidence type="ECO:0000313" key="2">
    <source>
        <dbReference type="Proteomes" id="UP000054721"/>
    </source>
</evidence>
<comment type="caution">
    <text evidence="1">The sequence shown here is derived from an EMBL/GenBank/DDBJ whole genome shotgun (WGS) entry which is preliminary data.</text>
</comment>
<gene>
    <name evidence="1" type="ORF">T02_5386</name>
</gene>
<dbReference type="EMBL" id="JYDW01001949">
    <property type="protein sequence ID" value="KRZ46867.1"/>
    <property type="molecule type" value="Genomic_DNA"/>
</dbReference>
<evidence type="ECO:0000313" key="1">
    <source>
        <dbReference type="EMBL" id="KRZ46867.1"/>
    </source>
</evidence>
<protein>
    <submittedName>
        <fullName evidence="1">Uncharacterized protein</fullName>
    </submittedName>
</protein>
<reference evidence="1 2" key="1">
    <citation type="submission" date="2015-05" db="EMBL/GenBank/DDBJ databases">
        <title>Evolution of Trichinella species and genotypes.</title>
        <authorList>
            <person name="Korhonen P.K."/>
            <person name="Edoardo P."/>
            <person name="Giuseppe L.R."/>
            <person name="Gasser R.B."/>
        </authorList>
    </citation>
    <scope>NUCLEOTIDE SEQUENCE [LARGE SCALE GENOMIC DNA]</scope>
    <source>
        <strain evidence="1">ISS10</strain>
    </source>
</reference>
<proteinExistence type="predicted"/>
<sequence length="36" mass="3798">MKLATVSRSSGSRSGYAGAYPGYGPARNTCWEMGLD</sequence>
<organism evidence="1 2">
    <name type="scientific">Trichinella nativa</name>
    <dbReference type="NCBI Taxonomy" id="6335"/>
    <lineage>
        <taxon>Eukaryota</taxon>
        <taxon>Metazoa</taxon>
        <taxon>Ecdysozoa</taxon>
        <taxon>Nematoda</taxon>
        <taxon>Enoplea</taxon>
        <taxon>Dorylaimia</taxon>
        <taxon>Trichinellida</taxon>
        <taxon>Trichinellidae</taxon>
        <taxon>Trichinella</taxon>
    </lineage>
</organism>
<keyword evidence="2" id="KW-1185">Reference proteome</keyword>